<proteinExistence type="predicted"/>
<evidence type="ECO:0000256" key="3">
    <source>
        <dbReference type="ARBA" id="ARBA00022989"/>
    </source>
</evidence>
<evidence type="ECO:0000313" key="8">
    <source>
        <dbReference type="EMBL" id="WQG91453.1"/>
    </source>
</evidence>
<evidence type="ECO:0000313" key="10">
    <source>
        <dbReference type="Proteomes" id="UP001326715"/>
    </source>
</evidence>
<evidence type="ECO:0000256" key="5">
    <source>
        <dbReference type="SAM" id="Phobius"/>
    </source>
</evidence>
<dbReference type="Pfam" id="PF04932">
    <property type="entry name" value="Wzy_C"/>
    <property type="match status" value="1"/>
</dbReference>
<dbReference type="InterPro" id="IPR051533">
    <property type="entry name" value="WaaL-like"/>
</dbReference>
<feature type="transmembrane region" description="Helical" evidence="5">
    <location>
        <begin position="285"/>
        <end position="302"/>
    </location>
</feature>
<protein>
    <submittedName>
        <fullName evidence="7 8">O-antigen ligase</fullName>
    </submittedName>
</protein>
<dbReference type="GO" id="GO:0016020">
    <property type="term" value="C:membrane"/>
    <property type="evidence" value="ECO:0007669"/>
    <property type="project" value="UniProtKB-SubCell"/>
</dbReference>
<feature type="transmembrane region" description="Helical" evidence="5">
    <location>
        <begin position="220"/>
        <end position="240"/>
    </location>
</feature>
<reference evidence="8 10" key="2">
    <citation type="submission" date="2023-11" db="EMBL/GenBank/DDBJ databases">
        <title>MicrobeMod: A computational toolkit for identifying prokaryotic methylation and restriction-modification with nanopore sequencing.</title>
        <authorList>
            <person name="Crits-Christoph A."/>
            <person name="Kang S.C."/>
            <person name="Lee H."/>
            <person name="Ostrov N."/>
        </authorList>
    </citation>
    <scope>NUCLEOTIDE SEQUENCE [LARGE SCALE GENOMIC DNA]</scope>
    <source>
        <strain evidence="8 10">ATCC 23090</strain>
    </source>
</reference>
<accession>A0A1K1MRM3</accession>
<evidence type="ECO:0000313" key="9">
    <source>
        <dbReference type="Proteomes" id="UP000183788"/>
    </source>
</evidence>
<dbReference type="PANTHER" id="PTHR37422:SF13">
    <property type="entry name" value="LIPOPOLYSACCHARIDE BIOSYNTHESIS PROTEIN PA4999-RELATED"/>
    <property type="match status" value="1"/>
</dbReference>
<dbReference type="AlphaFoldDB" id="A0A1K1MRM3"/>
<feature type="transmembrane region" description="Helical" evidence="5">
    <location>
        <begin position="141"/>
        <end position="163"/>
    </location>
</feature>
<evidence type="ECO:0000259" key="6">
    <source>
        <dbReference type="Pfam" id="PF04932"/>
    </source>
</evidence>
<evidence type="ECO:0000256" key="2">
    <source>
        <dbReference type="ARBA" id="ARBA00022692"/>
    </source>
</evidence>
<dbReference type="EMBL" id="CP140154">
    <property type="protein sequence ID" value="WQG91453.1"/>
    <property type="molecule type" value="Genomic_DNA"/>
</dbReference>
<dbReference type="STRING" id="1004.SAMN05661012_00822"/>
<feature type="transmembrane region" description="Helical" evidence="5">
    <location>
        <begin position="195"/>
        <end position="213"/>
    </location>
</feature>
<feature type="transmembrane region" description="Helical" evidence="5">
    <location>
        <begin position="172"/>
        <end position="189"/>
    </location>
</feature>
<keyword evidence="7" id="KW-0436">Ligase</keyword>
<feature type="transmembrane region" description="Helical" evidence="5">
    <location>
        <begin position="53"/>
        <end position="78"/>
    </location>
</feature>
<evidence type="ECO:0000256" key="4">
    <source>
        <dbReference type="ARBA" id="ARBA00023136"/>
    </source>
</evidence>
<dbReference type="GO" id="GO:0016874">
    <property type="term" value="F:ligase activity"/>
    <property type="evidence" value="ECO:0007669"/>
    <property type="project" value="UniProtKB-KW"/>
</dbReference>
<dbReference type="Proteomes" id="UP001326715">
    <property type="component" value="Chromosome"/>
</dbReference>
<sequence length="398" mass="46258">MNRINVLLFLYAFSAIVCFDYESLTIIPKIFAGLMMVEYFIQTVHMNRPRVKGPFNWGLGCLVFMSVYCLISFAFFPYDLPGEAIINIMMILVLSYILTRIVDNVRAFDMVLVGLSFGLFIGFMMNIFVPQLDEFGRTSRYVGTLGNSNLFSLMVNFCISFLLQRYKLYSKFWRSLILIFIILAAQQVMMSGSKLGLFMYLLNILYLVFYIRIIKNTTTLVLVSILILSLSGFFITNFLMDNSEAFDRFRYLQDVFSGTRDYSDSDLLRYNLAVKGWDMWTQRPFFGWGYGAFVFLGGYNLYSHNNIVELLANTGIFGFVIFHAALIQLIVMAYRSDIRRRNSIVWTTYFALMIIVSSFAIVLFIEKLFWLLYFTMVAYLKMHTVPREIPVVTVQQLN</sequence>
<dbReference type="OrthoDB" id="624389at2"/>
<feature type="transmembrane region" description="Helical" evidence="5">
    <location>
        <begin position="110"/>
        <end position="129"/>
    </location>
</feature>
<gene>
    <name evidence="7" type="ORF">SAMN05661012_00822</name>
    <name evidence="8" type="ORF">SR876_08070</name>
</gene>
<dbReference type="InterPro" id="IPR007016">
    <property type="entry name" value="O-antigen_ligase-rel_domated"/>
</dbReference>
<reference evidence="7 9" key="1">
    <citation type="submission" date="2016-11" db="EMBL/GenBank/DDBJ databases">
        <authorList>
            <person name="Jaros S."/>
            <person name="Januszkiewicz K."/>
            <person name="Wedrychowicz H."/>
        </authorList>
    </citation>
    <scope>NUCLEOTIDE SEQUENCE [LARGE SCALE GENOMIC DNA]</scope>
    <source>
        <strain evidence="7 9">DSM 784</strain>
    </source>
</reference>
<keyword evidence="4 5" id="KW-0472">Membrane</keyword>
<evidence type="ECO:0000313" key="7">
    <source>
        <dbReference type="EMBL" id="SFW25836.1"/>
    </source>
</evidence>
<dbReference type="Proteomes" id="UP000183788">
    <property type="component" value="Unassembled WGS sequence"/>
</dbReference>
<dbReference type="RefSeq" id="WP_072357323.1">
    <property type="nucleotide sequence ID" value="NZ_CP139972.1"/>
</dbReference>
<feature type="domain" description="O-antigen ligase-related" evidence="6">
    <location>
        <begin position="180"/>
        <end position="322"/>
    </location>
</feature>
<feature type="transmembrane region" description="Helical" evidence="5">
    <location>
        <begin position="346"/>
        <end position="373"/>
    </location>
</feature>
<keyword evidence="3 5" id="KW-1133">Transmembrane helix</keyword>
<evidence type="ECO:0000256" key="1">
    <source>
        <dbReference type="ARBA" id="ARBA00004141"/>
    </source>
</evidence>
<keyword evidence="10" id="KW-1185">Reference proteome</keyword>
<keyword evidence="2 5" id="KW-0812">Transmembrane</keyword>
<comment type="subcellular location">
    <subcellularLocation>
        <location evidence="1">Membrane</location>
        <topology evidence="1">Multi-pass membrane protein</topology>
    </subcellularLocation>
</comment>
<feature type="transmembrane region" description="Helical" evidence="5">
    <location>
        <begin position="84"/>
        <end position="103"/>
    </location>
</feature>
<name>A0A1K1MRM3_9BACT</name>
<feature type="transmembrane region" description="Helical" evidence="5">
    <location>
        <begin position="314"/>
        <end position="334"/>
    </location>
</feature>
<dbReference type="EMBL" id="FPIZ01000002">
    <property type="protein sequence ID" value="SFW25836.1"/>
    <property type="molecule type" value="Genomic_DNA"/>
</dbReference>
<dbReference type="PANTHER" id="PTHR37422">
    <property type="entry name" value="TEICHURONIC ACID BIOSYNTHESIS PROTEIN TUAE"/>
    <property type="match status" value="1"/>
</dbReference>
<organism evidence="7 9">
    <name type="scientific">Chitinophaga sancti</name>
    <dbReference type="NCBI Taxonomy" id="1004"/>
    <lineage>
        <taxon>Bacteria</taxon>
        <taxon>Pseudomonadati</taxon>
        <taxon>Bacteroidota</taxon>
        <taxon>Chitinophagia</taxon>
        <taxon>Chitinophagales</taxon>
        <taxon>Chitinophagaceae</taxon>
        <taxon>Chitinophaga</taxon>
    </lineage>
</organism>